<evidence type="ECO:0000256" key="1">
    <source>
        <dbReference type="SAM" id="MobiDB-lite"/>
    </source>
</evidence>
<sequence length="191" mass="22224">MFSRDDRFYILPEKYLTDSTKRGYVDMGVVTEKESYWIHESKPTSARNNIDRVVRAYSQAYTAVATALRHKDSLPTILGSLSFGPNIEFFLGTMGDNDRVFINPGKYIYESNNQQVVNIINTFKEMFISDAEDEQRQEELEGIEIENLVNSLSYSSADDDSEHNSGVSDVQEQEIQLQLRNRSRRRQRYRR</sequence>
<evidence type="ECO:0000313" key="2">
    <source>
        <dbReference type="EMBL" id="KAJ1910050.1"/>
    </source>
</evidence>
<dbReference type="Proteomes" id="UP001150538">
    <property type="component" value="Unassembled WGS sequence"/>
</dbReference>
<feature type="compositionally biased region" description="Polar residues" evidence="1">
    <location>
        <begin position="164"/>
        <end position="179"/>
    </location>
</feature>
<reference evidence="2" key="1">
    <citation type="submission" date="2022-07" db="EMBL/GenBank/DDBJ databases">
        <title>Phylogenomic reconstructions and comparative analyses of Kickxellomycotina fungi.</title>
        <authorList>
            <person name="Reynolds N.K."/>
            <person name="Stajich J.E."/>
            <person name="Barry K."/>
            <person name="Grigoriev I.V."/>
            <person name="Crous P."/>
            <person name="Smith M.E."/>
        </authorList>
    </citation>
    <scope>NUCLEOTIDE SEQUENCE</scope>
    <source>
        <strain evidence="2">NBRC 100468</strain>
    </source>
</reference>
<feature type="region of interest" description="Disordered" evidence="1">
    <location>
        <begin position="154"/>
        <end position="191"/>
    </location>
</feature>
<name>A0A9W7ZIL2_9FUNG</name>
<comment type="caution">
    <text evidence="2">The sequence shown here is derived from an EMBL/GenBank/DDBJ whole genome shotgun (WGS) entry which is preliminary data.</text>
</comment>
<gene>
    <name evidence="2" type="ORF">H4219_006290</name>
</gene>
<organism evidence="2 3">
    <name type="scientific">Mycoemilia scoparia</name>
    <dbReference type="NCBI Taxonomy" id="417184"/>
    <lineage>
        <taxon>Eukaryota</taxon>
        <taxon>Fungi</taxon>
        <taxon>Fungi incertae sedis</taxon>
        <taxon>Zoopagomycota</taxon>
        <taxon>Kickxellomycotina</taxon>
        <taxon>Kickxellomycetes</taxon>
        <taxon>Kickxellales</taxon>
        <taxon>Kickxellaceae</taxon>
        <taxon>Mycoemilia</taxon>
    </lineage>
</organism>
<accession>A0A9W7ZIL2</accession>
<dbReference type="EMBL" id="JANBPU010000638">
    <property type="protein sequence ID" value="KAJ1910050.1"/>
    <property type="molecule type" value="Genomic_DNA"/>
</dbReference>
<feature type="compositionally biased region" description="Basic residues" evidence="1">
    <location>
        <begin position="181"/>
        <end position="191"/>
    </location>
</feature>
<protein>
    <submittedName>
        <fullName evidence="2">Uncharacterized protein</fullName>
    </submittedName>
</protein>
<dbReference type="AlphaFoldDB" id="A0A9W7ZIL2"/>
<feature type="non-terminal residue" evidence="2">
    <location>
        <position position="191"/>
    </location>
</feature>
<evidence type="ECO:0000313" key="3">
    <source>
        <dbReference type="Proteomes" id="UP001150538"/>
    </source>
</evidence>
<keyword evidence="3" id="KW-1185">Reference proteome</keyword>
<proteinExistence type="predicted"/>